<dbReference type="Pfam" id="PF00024">
    <property type="entry name" value="PAN_1"/>
    <property type="match status" value="1"/>
</dbReference>
<dbReference type="InterPro" id="IPR003609">
    <property type="entry name" value="Pan_app"/>
</dbReference>
<dbReference type="AlphaFoldDB" id="A0A8S9YJ20"/>
<feature type="domain" description="Apple" evidence="2">
    <location>
        <begin position="38"/>
        <end position="114"/>
    </location>
</feature>
<protein>
    <recommendedName>
        <fullName evidence="2">Apple domain-containing protein</fullName>
    </recommendedName>
</protein>
<keyword evidence="1" id="KW-0732">Signal</keyword>
<name>A0A8S9YJ20_9TREM</name>
<sequence>MMSAVIVAFIGFLLTIDFAVTQQVCLKPELNHSIIERCGSNGFYWNNVSGGSITSTLYESHESTEADCLSLCEVKTFCTTVQYTSSQKLCTLSDASYRQSRLISYQFNIFVTDCCGRSI</sequence>
<evidence type="ECO:0000313" key="4">
    <source>
        <dbReference type="Proteomes" id="UP000822476"/>
    </source>
</evidence>
<reference evidence="3" key="1">
    <citation type="submission" date="2019-07" db="EMBL/GenBank/DDBJ databases">
        <title>Annotation for the trematode Paragonimus miyazaki's.</title>
        <authorList>
            <person name="Choi Y.-J."/>
        </authorList>
    </citation>
    <scope>NUCLEOTIDE SEQUENCE</scope>
    <source>
        <strain evidence="3">Japan</strain>
    </source>
</reference>
<dbReference type="EMBL" id="JTDE01004766">
    <property type="protein sequence ID" value="KAF7253021.1"/>
    <property type="molecule type" value="Genomic_DNA"/>
</dbReference>
<dbReference type="PROSITE" id="PS50948">
    <property type="entry name" value="PAN"/>
    <property type="match status" value="1"/>
</dbReference>
<feature type="chain" id="PRO_5035778903" description="Apple domain-containing protein" evidence="1">
    <location>
        <begin position="22"/>
        <end position="119"/>
    </location>
</feature>
<dbReference type="Proteomes" id="UP000822476">
    <property type="component" value="Unassembled WGS sequence"/>
</dbReference>
<evidence type="ECO:0000313" key="3">
    <source>
        <dbReference type="EMBL" id="KAF7253021.1"/>
    </source>
</evidence>
<comment type="caution">
    <text evidence="3">The sequence shown here is derived from an EMBL/GenBank/DDBJ whole genome shotgun (WGS) entry which is preliminary data.</text>
</comment>
<gene>
    <name evidence="3" type="ORF">EG68_09035</name>
</gene>
<keyword evidence="4" id="KW-1185">Reference proteome</keyword>
<accession>A0A8S9YJ20</accession>
<evidence type="ECO:0000256" key="1">
    <source>
        <dbReference type="SAM" id="SignalP"/>
    </source>
</evidence>
<proteinExistence type="predicted"/>
<organism evidence="3 4">
    <name type="scientific">Paragonimus skrjabini miyazakii</name>
    <dbReference type="NCBI Taxonomy" id="59628"/>
    <lineage>
        <taxon>Eukaryota</taxon>
        <taxon>Metazoa</taxon>
        <taxon>Spiralia</taxon>
        <taxon>Lophotrochozoa</taxon>
        <taxon>Platyhelminthes</taxon>
        <taxon>Trematoda</taxon>
        <taxon>Digenea</taxon>
        <taxon>Plagiorchiida</taxon>
        <taxon>Troglotremata</taxon>
        <taxon>Troglotrematidae</taxon>
        <taxon>Paragonimus</taxon>
    </lineage>
</organism>
<evidence type="ECO:0000259" key="2">
    <source>
        <dbReference type="PROSITE" id="PS50948"/>
    </source>
</evidence>
<dbReference type="SUPFAM" id="SSF57414">
    <property type="entry name" value="Hairpin loop containing domain-like"/>
    <property type="match status" value="1"/>
</dbReference>
<feature type="signal peptide" evidence="1">
    <location>
        <begin position="1"/>
        <end position="21"/>
    </location>
</feature>